<evidence type="ECO:0000256" key="3">
    <source>
        <dbReference type="SAM" id="SignalP"/>
    </source>
</evidence>
<organism evidence="6 7">
    <name type="scientific">Flavobacterium branchiarum</name>
    <dbReference type="NCBI Taxonomy" id="1114870"/>
    <lineage>
        <taxon>Bacteria</taxon>
        <taxon>Pseudomonadati</taxon>
        <taxon>Bacteroidota</taxon>
        <taxon>Flavobacteriia</taxon>
        <taxon>Flavobacteriales</taxon>
        <taxon>Flavobacteriaceae</taxon>
        <taxon>Flavobacterium</taxon>
    </lineage>
</organism>
<name>A0ABV5FS67_9FLAO</name>
<keyword evidence="3" id="KW-0732">Signal</keyword>
<dbReference type="Gene3D" id="3.40.50.1820">
    <property type="entry name" value="alpha/beta hydrolase"/>
    <property type="match status" value="1"/>
</dbReference>
<reference evidence="6 7" key="1">
    <citation type="submission" date="2024-09" db="EMBL/GenBank/DDBJ databases">
        <authorList>
            <person name="Sun Q."/>
            <person name="Mori K."/>
        </authorList>
    </citation>
    <scope>NUCLEOTIDE SEQUENCE [LARGE SCALE GENOMIC DNA]</scope>
    <source>
        <strain evidence="6 7">CECT 7908</strain>
    </source>
</reference>
<keyword evidence="2 6" id="KW-0378">Hydrolase</keyword>
<feature type="domain" description="Peptidase S9 prolyl oligopeptidase catalytic" evidence="4">
    <location>
        <begin position="280"/>
        <end position="362"/>
    </location>
</feature>
<dbReference type="InterPro" id="IPR001375">
    <property type="entry name" value="Peptidase_S9_cat"/>
</dbReference>
<comment type="similarity">
    <text evidence="1">Belongs to the peptidase S33 family.</text>
</comment>
<feature type="chain" id="PRO_5046044046" evidence="3">
    <location>
        <begin position="22"/>
        <end position="363"/>
    </location>
</feature>
<evidence type="ECO:0000313" key="7">
    <source>
        <dbReference type="Proteomes" id="UP001589589"/>
    </source>
</evidence>
<dbReference type="InterPro" id="IPR000073">
    <property type="entry name" value="AB_hydrolase_1"/>
</dbReference>
<dbReference type="EMBL" id="JBHMEX010000068">
    <property type="protein sequence ID" value="MFB9066379.1"/>
    <property type="molecule type" value="Genomic_DNA"/>
</dbReference>
<dbReference type="GO" id="GO:0016787">
    <property type="term" value="F:hydrolase activity"/>
    <property type="evidence" value="ECO:0007669"/>
    <property type="project" value="UniProtKB-KW"/>
</dbReference>
<feature type="signal peptide" evidence="3">
    <location>
        <begin position="1"/>
        <end position="21"/>
    </location>
</feature>
<dbReference type="PANTHER" id="PTHR43798:SF31">
    <property type="entry name" value="AB HYDROLASE SUPERFAMILY PROTEIN YCLE"/>
    <property type="match status" value="1"/>
</dbReference>
<feature type="domain" description="AB hydrolase-1" evidence="5">
    <location>
        <begin position="56"/>
        <end position="176"/>
    </location>
</feature>
<sequence>MKQFLLFILIISFLFSNTCDAQKQSQSSNEQIDTEFFIPIEKTNLYTRVIGNPDKPIIITLHGGPGAFNVDHEFFRDVFEKDYLVVYFDQRGSGKSDEWKDKTMLTTEQFVKDLDLVVDYIKDKYPNKKINLLGSSWGGTFGFLYLIKHQEKINSFISNSGTANIQNNNFALINHEKKLANNLIKKTNDPNKIIRYKDILKKLDVIEKSGFKDFFADMDTIRYNFPKDLGFDVYWAQPEKKVKIDELLKNPDFYTRNKYTPELLEKVMGRFEYINGVFHGQEAYNNLNILNEIAIIKTPILIIQGEFDYAIGIESGRMIYKALKNVPKKNKELVYIKNTSHNIPSEAPEELYKSFTSFFKKYN</sequence>
<evidence type="ECO:0000256" key="2">
    <source>
        <dbReference type="ARBA" id="ARBA00022801"/>
    </source>
</evidence>
<dbReference type="InterPro" id="IPR050266">
    <property type="entry name" value="AB_hydrolase_sf"/>
</dbReference>
<dbReference type="InterPro" id="IPR002410">
    <property type="entry name" value="Peptidase_S33"/>
</dbReference>
<dbReference type="Pfam" id="PF00326">
    <property type="entry name" value="Peptidase_S9"/>
    <property type="match status" value="1"/>
</dbReference>
<dbReference type="RefSeq" id="WP_290263557.1">
    <property type="nucleotide sequence ID" value="NZ_JAUFQQ010000003.1"/>
</dbReference>
<evidence type="ECO:0000313" key="6">
    <source>
        <dbReference type="EMBL" id="MFB9066379.1"/>
    </source>
</evidence>
<dbReference type="Pfam" id="PF00561">
    <property type="entry name" value="Abhydrolase_1"/>
    <property type="match status" value="1"/>
</dbReference>
<evidence type="ECO:0000256" key="1">
    <source>
        <dbReference type="ARBA" id="ARBA00010088"/>
    </source>
</evidence>
<dbReference type="PANTHER" id="PTHR43798">
    <property type="entry name" value="MONOACYLGLYCEROL LIPASE"/>
    <property type="match status" value="1"/>
</dbReference>
<evidence type="ECO:0000259" key="4">
    <source>
        <dbReference type="Pfam" id="PF00326"/>
    </source>
</evidence>
<protein>
    <submittedName>
        <fullName evidence="6">Alpha/beta hydrolase</fullName>
    </submittedName>
</protein>
<dbReference type="InterPro" id="IPR029058">
    <property type="entry name" value="AB_hydrolase_fold"/>
</dbReference>
<proteinExistence type="inferred from homology"/>
<gene>
    <name evidence="6" type="ORF">ACFFUQ_20360</name>
</gene>
<dbReference type="PRINTS" id="PR00793">
    <property type="entry name" value="PROAMNOPTASE"/>
</dbReference>
<comment type="caution">
    <text evidence="6">The sequence shown here is derived from an EMBL/GenBank/DDBJ whole genome shotgun (WGS) entry which is preliminary data.</text>
</comment>
<keyword evidence="7" id="KW-1185">Reference proteome</keyword>
<accession>A0ABV5FS67</accession>
<evidence type="ECO:0000259" key="5">
    <source>
        <dbReference type="Pfam" id="PF00561"/>
    </source>
</evidence>
<dbReference type="SUPFAM" id="SSF53474">
    <property type="entry name" value="alpha/beta-Hydrolases"/>
    <property type="match status" value="1"/>
</dbReference>
<dbReference type="Proteomes" id="UP001589589">
    <property type="component" value="Unassembled WGS sequence"/>
</dbReference>